<evidence type="ECO:0000313" key="1">
    <source>
        <dbReference type="EMBL" id="EER36553.1"/>
    </source>
</evidence>
<dbReference type="VEuPathDB" id="FungiDB:HCDG_09209"/>
<sequence length="107" mass="11262">MEASSGERETAAELGAIGKIPPVLSTSTRVTPWPIPLSTRPSHHLTTRDILVTVQMGPIALSPSLPVFLYNTSISPTTVDASIHGLLGTTLVISIVELTLSYTPSLA</sequence>
<protein>
    <submittedName>
        <fullName evidence="1">Uncharacterized protein</fullName>
    </submittedName>
</protein>
<dbReference type="OMA" id="TRVTLWP"/>
<dbReference type="HOGENOM" id="CLU_2209235_0_0_1"/>
<accession>C6HSM8</accession>
<proteinExistence type="predicted"/>
<name>C6HSM8_AJECH</name>
<organism evidence="1 2">
    <name type="scientific">Ajellomyces capsulatus (strain H143)</name>
    <name type="common">Darling's disease fungus</name>
    <name type="synonym">Histoplasma capsulatum</name>
    <dbReference type="NCBI Taxonomy" id="544712"/>
    <lineage>
        <taxon>Eukaryota</taxon>
        <taxon>Fungi</taxon>
        <taxon>Dikarya</taxon>
        <taxon>Ascomycota</taxon>
        <taxon>Pezizomycotina</taxon>
        <taxon>Eurotiomycetes</taxon>
        <taxon>Eurotiomycetidae</taxon>
        <taxon>Onygenales</taxon>
        <taxon>Ajellomycetaceae</taxon>
        <taxon>Histoplasma</taxon>
    </lineage>
</organism>
<dbReference type="Proteomes" id="UP000002624">
    <property type="component" value="Unassembled WGS sequence"/>
</dbReference>
<gene>
    <name evidence="1" type="ORF">HCDG_09209</name>
</gene>
<reference evidence="2" key="1">
    <citation type="submission" date="2009-05" db="EMBL/GenBank/DDBJ databases">
        <title>The genome sequence of Ajellomyces capsulatus strain H143.</title>
        <authorList>
            <person name="Champion M."/>
            <person name="Cuomo C.A."/>
            <person name="Ma L.-J."/>
            <person name="Henn M.R."/>
            <person name="Sil A."/>
            <person name="Goldman B."/>
            <person name="Young S.K."/>
            <person name="Kodira C.D."/>
            <person name="Zeng Q."/>
            <person name="Koehrsen M."/>
            <person name="Alvarado L."/>
            <person name="Berlin A.M."/>
            <person name="Borenstein D."/>
            <person name="Chen Z."/>
            <person name="Engels R."/>
            <person name="Freedman E."/>
            <person name="Gellesch M."/>
            <person name="Goldberg J."/>
            <person name="Griggs A."/>
            <person name="Gujja S."/>
            <person name="Heiman D.I."/>
            <person name="Hepburn T.A."/>
            <person name="Howarth C."/>
            <person name="Jen D."/>
            <person name="Larson L."/>
            <person name="Lewis B."/>
            <person name="Mehta T."/>
            <person name="Park D."/>
            <person name="Pearson M."/>
            <person name="Roberts A."/>
            <person name="Saif S."/>
            <person name="Shea T.D."/>
            <person name="Shenoy N."/>
            <person name="Sisk P."/>
            <person name="Stolte C."/>
            <person name="Sykes S."/>
            <person name="Walk T."/>
            <person name="White J."/>
            <person name="Yandava C."/>
            <person name="Klein B."/>
            <person name="McEwen J.G."/>
            <person name="Puccia R."/>
            <person name="Goldman G.H."/>
            <person name="Felipe M.S."/>
            <person name="Nino-Vega G."/>
            <person name="San-Blas G."/>
            <person name="Taylor J.W."/>
            <person name="Mendoza L."/>
            <person name="Galagan J.E."/>
            <person name="Nusbaum C."/>
            <person name="Birren B.W."/>
        </authorList>
    </citation>
    <scope>NUCLEOTIDE SEQUENCE [LARGE SCALE GENOMIC DNA]</scope>
    <source>
        <strain evidence="2">H143</strain>
    </source>
</reference>
<evidence type="ECO:0000313" key="2">
    <source>
        <dbReference type="Proteomes" id="UP000002624"/>
    </source>
</evidence>
<dbReference type="AlphaFoldDB" id="C6HSM8"/>
<dbReference type="EMBL" id="GG692439">
    <property type="protein sequence ID" value="EER36553.1"/>
    <property type="molecule type" value="Genomic_DNA"/>
</dbReference>